<name>A0A5C6QQ09_9GAMM</name>
<protein>
    <submittedName>
        <fullName evidence="1">Uncharacterized protein</fullName>
    </submittedName>
</protein>
<sequence length="69" mass="7255">MSNNTSFATLLSPTIVSTLLTIVVFSGISPSVSQAYASVDKTIKKITLPASTISLPKSELPGYNLALQK</sequence>
<keyword evidence="2" id="KW-1185">Reference proteome</keyword>
<comment type="caution">
    <text evidence="1">The sequence shown here is derived from an EMBL/GenBank/DDBJ whole genome shotgun (WGS) entry which is preliminary data.</text>
</comment>
<dbReference type="RefSeq" id="WP_146784278.1">
    <property type="nucleotide sequence ID" value="NZ_VOLT01000002.1"/>
</dbReference>
<evidence type="ECO:0000313" key="2">
    <source>
        <dbReference type="Proteomes" id="UP000321822"/>
    </source>
</evidence>
<reference evidence="1 2" key="1">
    <citation type="submission" date="2019-07" db="EMBL/GenBank/DDBJ databases">
        <title>Genomes of sea-ice associated Colwellia species.</title>
        <authorList>
            <person name="Bowman J.P."/>
        </authorList>
    </citation>
    <scope>NUCLEOTIDE SEQUENCE [LARGE SCALE GENOMIC DNA]</scope>
    <source>
        <strain evidence="1 2">ACAM 459</strain>
    </source>
</reference>
<accession>A0A5C6QQ09</accession>
<dbReference type="AlphaFoldDB" id="A0A5C6QQ09"/>
<proteinExistence type="predicted"/>
<evidence type="ECO:0000313" key="1">
    <source>
        <dbReference type="EMBL" id="TWX70969.1"/>
    </source>
</evidence>
<dbReference type="Proteomes" id="UP000321822">
    <property type="component" value="Unassembled WGS sequence"/>
</dbReference>
<dbReference type="EMBL" id="VOLT01000002">
    <property type="protein sequence ID" value="TWX70969.1"/>
    <property type="molecule type" value="Genomic_DNA"/>
</dbReference>
<organism evidence="1 2">
    <name type="scientific">Colwellia demingiae</name>
    <dbReference type="NCBI Taxonomy" id="89401"/>
    <lineage>
        <taxon>Bacteria</taxon>
        <taxon>Pseudomonadati</taxon>
        <taxon>Pseudomonadota</taxon>
        <taxon>Gammaproteobacteria</taxon>
        <taxon>Alteromonadales</taxon>
        <taxon>Colwelliaceae</taxon>
        <taxon>Colwellia</taxon>
    </lineage>
</organism>
<gene>
    <name evidence="1" type="ORF">ESZ36_04830</name>
</gene>